<feature type="domain" description="C2H2-type" evidence="2">
    <location>
        <begin position="58"/>
        <end position="80"/>
    </location>
</feature>
<dbReference type="InterPro" id="IPR045055">
    <property type="entry name" value="DNA2/NAM7-like"/>
</dbReference>
<dbReference type="GO" id="GO:0004386">
    <property type="term" value="F:helicase activity"/>
    <property type="evidence" value="ECO:0007669"/>
    <property type="project" value="InterPro"/>
</dbReference>
<dbReference type="FunFam" id="3.40.50.300:FF:000419">
    <property type="entry name" value="Probable helicase with zinc finger domain"/>
    <property type="match status" value="1"/>
</dbReference>
<sequence length="1713" mass="193065">MKHPVSSIGTCTSGSATRSSMSSTHRKFNQVTMDFNNLHLEASGIEENISKTKDSVQCSYCCLSFRDVVELRAHCQTESHQTIIMSDEGRDWKYRPPPRGLTSDAYRLCENWCVGGGTCRYEVQCVDAHGPDELAEWQERFEYRRMKMQRACEKELFGKSYAEQLLERWIQATNPENIMREKLHDVEENCSGELMKMVSSKVSSQEWKFTLRTCRLFRAVALLQDTHRNHFFLKRISSHDMDGKTLFIWEPTNANETQEWDATNFPLLLGGSARDQCDSLSVLEHTVEVSFTTDIYGTFRQSVVFDFGSEPVLVHHLCVDVVPVTDVDRIKELHKEYVLSGSERWDKLNTHIVKYTSSYSPVVSLLNYVNEERELDLLNAYPTPQADTFTLTQSTVIEKKLTRNNYRARMHELLYVEELAQYDQVAQYNLVCRLQLVNCYLLAPNGPSNSTAKYSTSGELFAVMNLEKDVSEDTTSGRLILNNCTTVLLSTSNSRNTDLGERNDVPIAYEALIEDKGKNTVYLKLSATCVESLMLKPDTELVAEVQFQLNRIPYCEWHYAVDKIADYKIIFPDTFLEPSIPWTPLRQWSEILDPRLNLKQKEAVVAITTPVSCFLPPILIIGPYGTGKTYTLAQAIKQLLLQPHSTILVCTHSNSAADLYIKDYLHPYVEEGHEYARPLRIYYHKRWVATVNAVVQKYCLIDITGGMKSFRIPTLEDIKKHRVIVTTLSTSMYLSSLGLQRGFFSHILLDEAAQVMECEAIMPLALADDKTRIVLAGDHMQLSPELFSHFAKERNLHVSLLERLYDHYPATFPCKILLCENYRAHEAIIQFTSELFYEQKLICSGKQPRHDNFYPLTFFTTRGEDIQDVNSTAFYNNSEVYEVVERVLELRKKWPPSWGTIDDQSIGIMTPYSAQVFRIRSELRKRRLGGISVERVLNVQGKQFRAVFLSTVRTHRTCHPGARSSMEVEDMDYGFLSNSKLLNTAITRAQSLVAVIGDPVALCSIGRCRKVWERFIEICNDNKSFFGMTWSSLRSQLDGVELKKSYVLNPLAPEFIPRQYQLESYIHLPSQFPVDCNTSVVSFAQSPQGEVPLAFQQGSEPPISSCISHPTHIPRPTHIPPPPALHLAPNFPTTNAAPVIFYTGSPVPPVHPPLPMSGPNSNFYPLKTALGTLSIVNSPPILYNSVVPSSLTPLNTWGNHLISPSILRGNPQWGQTMHGDFLKKSGQTAPQIATVFPLPYYEEAQRGGLNSPSRTNGLPNMNGHLGPPQSFLSTSQNSVADCYIPGGVMSPAVLSQCSPSSDTVCTSTNGVADKVEQIQFLHNVHFPEKLVHVKEKRHKEITTVLPPEVSLSQLFNSEAQREWYNHVLETSGLDTANKLMEMVLSDTAETMNPPTPTSPSQECFHPHIVQGLEDLFIDKKMNSTSPVVDHHTETNIQRHHVLSQLNILQHTRQQKIPGDTSNIQAGVILHENELRTYLTAVSRHELVVNDVVSIKCSDTTTENFHIVQENNPIQVQQETRTDFSSCTSIGDISKQCWPPLPSHNSIAAFSPHSSSRTISSEGGVTSVNDFLDGVVDKTSTAGSGAFAGYARAVSIGFQHYNESTFYSSTHFQPRVGQQLLSNYPQSVVQQDTVSFHSSVECNNEEDNCNCTLPLNHTVRNENTPDVLRTIRTDTNQSNGRKENGGKIEDSYAPVHVSEPKATHQGSRLYQYFS</sequence>
<dbReference type="GO" id="GO:0005829">
    <property type="term" value="C:cytosol"/>
    <property type="evidence" value="ECO:0007669"/>
    <property type="project" value="TreeGrafter"/>
</dbReference>
<dbReference type="Gene3D" id="3.40.50.300">
    <property type="entry name" value="P-loop containing nucleotide triphosphate hydrolases"/>
    <property type="match status" value="2"/>
</dbReference>
<evidence type="ECO:0000313" key="3">
    <source>
        <dbReference type="EMBL" id="KAK7865349.1"/>
    </source>
</evidence>
<protein>
    <recommendedName>
        <fullName evidence="2">C2H2-type domain-containing protein</fullName>
    </recommendedName>
</protein>
<feature type="region of interest" description="Disordered" evidence="1">
    <location>
        <begin position="1672"/>
        <end position="1706"/>
    </location>
</feature>
<gene>
    <name evidence="3" type="ORF">R5R35_006832</name>
</gene>
<evidence type="ECO:0000256" key="1">
    <source>
        <dbReference type="SAM" id="MobiDB-lite"/>
    </source>
</evidence>
<evidence type="ECO:0000313" key="4">
    <source>
        <dbReference type="Proteomes" id="UP001378592"/>
    </source>
</evidence>
<dbReference type="PANTHER" id="PTHR10887:SF365">
    <property type="entry name" value="HELICASE WITH ZINC FINGER DOMAIN-RELATED"/>
    <property type="match status" value="1"/>
</dbReference>
<dbReference type="PANTHER" id="PTHR10887">
    <property type="entry name" value="DNA2/NAM7 HELICASE FAMILY"/>
    <property type="match status" value="1"/>
</dbReference>
<dbReference type="PROSITE" id="PS00028">
    <property type="entry name" value="ZINC_FINGER_C2H2_1"/>
    <property type="match status" value="1"/>
</dbReference>
<feature type="compositionally biased region" description="Basic and acidic residues" evidence="1">
    <location>
        <begin position="1679"/>
        <end position="1689"/>
    </location>
</feature>
<reference evidence="3 4" key="1">
    <citation type="submission" date="2024-03" db="EMBL/GenBank/DDBJ databases">
        <title>The genome assembly and annotation of the cricket Gryllus longicercus Weissman &amp; Gray.</title>
        <authorList>
            <person name="Szrajer S."/>
            <person name="Gray D."/>
            <person name="Ylla G."/>
        </authorList>
    </citation>
    <scope>NUCLEOTIDE SEQUENCE [LARGE SCALE GENOMIC DNA]</scope>
    <source>
        <strain evidence="3">DAG 2021-001</strain>
        <tissue evidence="3">Whole body minus gut</tissue>
    </source>
</reference>
<name>A0AAN9Z772_9ORTH</name>
<feature type="region of interest" description="Disordered" evidence="1">
    <location>
        <begin position="1"/>
        <end position="23"/>
    </location>
</feature>
<keyword evidence="4" id="KW-1185">Reference proteome</keyword>
<comment type="caution">
    <text evidence="3">The sequence shown here is derived from an EMBL/GenBank/DDBJ whole genome shotgun (WGS) entry which is preliminary data.</text>
</comment>
<dbReference type="FunFam" id="3.40.50.300:FF:000453">
    <property type="entry name" value="Probable helicase with zinc finger domain"/>
    <property type="match status" value="1"/>
</dbReference>
<dbReference type="InterPro" id="IPR047187">
    <property type="entry name" value="SF1_C_Upf1"/>
</dbReference>
<organism evidence="3 4">
    <name type="scientific">Gryllus longicercus</name>
    <dbReference type="NCBI Taxonomy" id="2509291"/>
    <lineage>
        <taxon>Eukaryota</taxon>
        <taxon>Metazoa</taxon>
        <taxon>Ecdysozoa</taxon>
        <taxon>Arthropoda</taxon>
        <taxon>Hexapoda</taxon>
        <taxon>Insecta</taxon>
        <taxon>Pterygota</taxon>
        <taxon>Neoptera</taxon>
        <taxon>Polyneoptera</taxon>
        <taxon>Orthoptera</taxon>
        <taxon>Ensifera</taxon>
        <taxon>Gryllidea</taxon>
        <taxon>Grylloidea</taxon>
        <taxon>Gryllidae</taxon>
        <taxon>Gryllinae</taxon>
        <taxon>Gryllus</taxon>
    </lineage>
</organism>
<dbReference type="Pfam" id="PF13086">
    <property type="entry name" value="AAA_11"/>
    <property type="match status" value="2"/>
</dbReference>
<dbReference type="Pfam" id="PF13087">
    <property type="entry name" value="AAA_12"/>
    <property type="match status" value="1"/>
</dbReference>
<dbReference type="SUPFAM" id="SSF52540">
    <property type="entry name" value="P-loop containing nucleoside triphosphate hydrolases"/>
    <property type="match status" value="1"/>
</dbReference>
<dbReference type="EMBL" id="JAZDUA010000179">
    <property type="protein sequence ID" value="KAK7865349.1"/>
    <property type="molecule type" value="Genomic_DNA"/>
</dbReference>
<dbReference type="InterPro" id="IPR041679">
    <property type="entry name" value="DNA2/NAM7-like_C"/>
</dbReference>
<dbReference type="InterPro" id="IPR013087">
    <property type="entry name" value="Znf_C2H2_type"/>
</dbReference>
<feature type="compositionally biased region" description="Low complexity" evidence="1">
    <location>
        <begin position="12"/>
        <end position="23"/>
    </location>
</feature>
<accession>A0AAN9Z772</accession>
<dbReference type="Proteomes" id="UP001378592">
    <property type="component" value="Unassembled WGS sequence"/>
</dbReference>
<dbReference type="InterPro" id="IPR049569">
    <property type="entry name" value="HELZ_DEAD-box_1"/>
</dbReference>
<dbReference type="InterPro" id="IPR027417">
    <property type="entry name" value="P-loop_NTPase"/>
</dbReference>
<proteinExistence type="predicted"/>
<dbReference type="CDD" id="cd18808">
    <property type="entry name" value="SF1_C_Upf1"/>
    <property type="match status" value="1"/>
</dbReference>
<dbReference type="GO" id="GO:0035194">
    <property type="term" value="P:regulatory ncRNA-mediated post-transcriptional gene silencing"/>
    <property type="evidence" value="ECO:0007669"/>
    <property type="project" value="TreeGrafter"/>
</dbReference>
<dbReference type="CDD" id="cd18077">
    <property type="entry name" value="DEXXQc_HELZ"/>
    <property type="match status" value="1"/>
</dbReference>
<dbReference type="InterPro" id="IPR041677">
    <property type="entry name" value="DNA2/NAM7_AAA_11"/>
</dbReference>
<dbReference type="GO" id="GO:0043186">
    <property type="term" value="C:P granule"/>
    <property type="evidence" value="ECO:0007669"/>
    <property type="project" value="TreeGrafter"/>
</dbReference>
<evidence type="ECO:0000259" key="2">
    <source>
        <dbReference type="PROSITE" id="PS00028"/>
    </source>
</evidence>